<gene>
    <name evidence="2" type="ORF">CNQ75_05640</name>
</gene>
<accession>A0A2I5HET9</accession>
<sequence length="132" mass="15429">MKIQFISLQEHSDERGSLIALEENNNIPFQIKRVYYIFNTKKGVRRGFHAHRKLSQVAIVIKGSCYFLLDDGLAQKNIILNDPSKGLLIAPMVWHEMYDFSDDCILMVLANDVYDESDYLRNYEYFLKELSS</sequence>
<dbReference type="Pfam" id="PF05523">
    <property type="entry name" value="FdtA"/>
    <property type="match status" value="1"/>
</dbReference>
<dbReference type="RefSeq" id="WP_023247756.1">
    <property type="nucleotide sequence ID" value="NZ_CP011288.1"/>
</dbReference>
<evidence type="ECO:0000313" key="3">
    <source>
        <dbReference type="Proteomes" id="UP000230639"/>
    </source>
</evidence>
<dbReference type="SUPFAM" id="SSF51182">
    <property type="entry name" value="RmlC-like cupins"/>
    <property type="match status" value="1"/>
</dbReference>
<dbReference type="CDD" id="cd20292">
    <property type="entry name" value="cupin_QdtA-like"/>
    <property type="match status" value="1"/>
</dbReference>
<dbReference type="AlphaFoldDB" id="A0A2I5HET9"/>
<dbReference type="Proteomes" id="UP000230639">
    <property type="component" value="Chromosome"/>
</dbReference>
<evidence type="ECO:0000313" key="2">
    <source>
        <dbReference type="EMBL" id="ATW54059.1"/>
    </source>
</evidence>
<dbReference type="InterPro" id="IPR011051">
    <property type="entry name" value="RmlC_Cupin_sf"/>
</dbReference>
<organism evidence="2 3">
    <name type="scientific">Salmonella diarizonae</name>
    <dbReference type="NCBI Taxonomy" id="59204"/>
    <lineage>
        <taxon>Bacteria</taxon>
        <taxon>Pseudomonadati</taxon>
        <taxon>Pseudomonadota</taxon>
        <taxon>Gammaproteobacteria</taxon>
        <taxon>Enterobacterales</taxon>
        <taxon>Enterobacteriaceae</taxon>
        <taxon>Salmonella</taxon>
    </lineage>
</organism>
<dbReference type="Gene3D" id="2.60.120.10">
    <property type="entry name" value="Jelly Rolls"/>
    <property type="match status" value="1"/>
</dbReference>
<protein>
    <submittedName>
        <fullName evidence="2">WxcM-like domain-containing protein</fullName>
    </submittedName>
</protein>
<evidence type="ECO:0000259" key="1">
    <source>
        <dbReference type="Pfam" id="PF05523"/>
    </source>
</evidence>
<proteinExistence type="predicted"/>
<name>A0A2I5HET9_SALDZ</name>
<dbReference type="InterPro" id="IPR008894">
    <property type="entry name" value="QdtA_cupin_dom"/>
</dbReference>
<reference evidence="2 3" key="1">
    <citation type="submission" date="2017-09" db="EMBL/GenBank/DDBJ databases">
        <title>Complete genome of Salmonella enterica subsp. diarizonae isolated from stool of a patient with bacterial enteropathy.</title>
        <authorList>
            <person name="Zhou J."/>
            <person name="Chen Q."/>
            <person name="Guo L."/>
            <person name="Fan J."/>
        </authorList>
    </citation>
    <scope>NUCLEOTIDE SEQUENCE [LARGE SCALE GENOMIC DNA]</scope>
    <source>
        <strain evidence="2 3">HZS154</strain>
    </source>
</reference>
<dbReference type="EMBL" id="CP023345">
    <property type="protein sequence ID" value="ATW54059.1"/>
    <property type="molecule type" value="Genomic_DNA"/>
</dbReference>
<dbReference type="STRING" id="59204.UQ49_15050"/>
<dbReference type="InterPro" id="IPR014710">
    <property type="entry name" value="RmlC-like_jellyroll"/>
</dbReference>
<feature type="domain" description="Sugar 3,4-ketoisomerase QdtA cupin" evidence="1">
    <location>
        <begin position="1"/>
        <end position="129"/>
    </location>
</feature>